<dbReference type="InterPro" id="IPR050447">
    <property type="entry name" value="Erg6_SMT_methyltransf"/>
</dbReference>
<dbReference type="InterPro" id="IPR041698">
    <property type="entry name" value="Methyltransf_25"/>
</dbReference>
<keyword evidence="2" id="KW-0808">Transferase</keyword>
<dbReference type="RefSeq" id="WP_206964676.1">
    <property type="nucleotide sequence ID" value="NZ_BAAAJJ010000019.1"/>
</dbReference>
<accession>A0A939FAW9</accession>
<comment type="caution">
    <text evidence="2">The sequence shown here is derived from an EMBL/GenBank/DDBJ whole genome shotgun (WGS) entry which is preliminary data.</text>
</comment>
<name>A0A939FAW9_9ACTN</name>
<dbReference type="Gene3D" id="3.40.50.150">
    <property type="entry name" value="Vaccinia Virus protein VP39"/>
    <property type="match status" value="1"/>
</dbReference>
<reference evidence="2" key="1">
    <citation type="submission" date="2021-03" db="EMBL/GenBank/DDBJ databases">
        <title>Streptomyces poriferae sp. nov., a novel marine sponge-derived Actinobacteria species with anti-MRSA activity.</title>
        <authorList>
            <person name="Sandoval-Powers M."/>
            <person name="Kralova S."/>
            <person name="Nguyen G.-S."/>
            <person name="Fawwal D."/>
            <person name="Degnes K."/>
            <person name="Klinkenberg G."/>
            <person name="Sletta H."/>
            <person name="Wentzel A."/>
            <person name="Liles M.R."/>
        </authorList>
    </citation>
    <scope>NUCLEOTIDE SEQUENCE</scope>
    <source>
        <strain evidence="2">DSM 41794</strain>
    </source>
</reference>
<protein>
    <submittedName>
        <fullName evidence="2">Class I SAM-dependent methyltransferase</fullName>
    </submittedName>
</protein>
<dbReference type="InterPro" id="IPR029063">
    <property type="entry name" value="SAM-dependent_MTases_sf"/>
</dbReference>
<evidence type="ECO:0000259" key="1">
    <source>
        <dbReference type="Pfam" id="PF13649"/>
    </source>
</evidence>
<dbReference type="AlphaFoldDB" id="A0A939FAW9"/>
<keyword evidence="3" id="KW-1185">Reference proteome</keyword>
<dbReference type="GO" id="GO:0016126">
    <property type="term" value="P:sterol biosynthetic process"/>
    <property type="evidence" value="ECO:0007669"/>
    <property type="project" value="TreeGrafter"/>
</dbReference>
<feature type="domain" description="Methyltransferase" evidence="1">
    <location>
        <begin position="47"/>
        <end position="142"/>
    </location>
</feature>
<dbReference type="Proteomes" id="UP000664167">
    <property type="component" value="Unassembled WGS sequence"/>
</dbReference>
<proteinExistence type="predicted"/>
<keyword evidence="2" id="KW-0489">Methyltransferase</keyword>
<evidence type="ECO:0000313" key="3">
    <source>
        <dbReference type="Proteomes" id="UP000664167"/>
    </source>
</evidence>
<organism evidence="2 3">
    <name type="scientific">Streptomyces beijiangensis</name>
    <dbReference type="NCBI Taxonomy" id="163361"/>
    <lineage>
        <taxon>Bacteria</taxon>
        <taxon>Bacillati</taxon>
        <taxon>Actinomycetota</taxon>
        <taxon>Actinomycetes</taxon>
        <taxon>Kitasatosporales</taxon>
        <taxon>Streptomycetaceae</taxon>
        <taxon>Streptomyces</taxon>
    </lineage>
</organism>
<dbReference type="GO" id="GO:0003838">
    <property type="term" value="F:sterol 24-C-methyltransferase activity"/>
    <property type="evidence" value="ECO:0007669"/>
    <property type="project" value="TreeGrafter"/>
</dbReference>
<dbReference type="CDD" id="cd02440">
    <property type="entry name" value="AdoMet_MTases"/>
    <property type="match status" value="1"/>
</dbReference>
<dbReference type="PANTHER" id="PTHR44068">
    <property type="entry name" value="ZGC:194242"/>
    <property type="match status" value="1"/>
</dbReference>
<dbReference type="SUPFAM" id="SSF53335">
    <property type="entry name" value="S-adenosyl-L-methionine-dependent methyltransferases"/>
    <property type="match status" value="1"/>
</dbReference>
<dbReference type="EMBL" id="JAFLRJ010000232">
    <property type="protein sequence ID" value="MBO0514809.1"/>
    <property type="molecule type" value="Genomic_DNA"/>
</dbReference>
<dbReference type="GO" id="GO:0032259">
    <property type="term" value="P:methylation"/>
    <property type="evidence" value="ECO:0007669"/>
    <property type="project" value="UniProtKB-KW"/>
</dbReference>
<evidence type="ECO:0000313" key="2">
    <source>
        <dbReference type="EMBL" id="MBO0514809.1"/>
    </source>
</evidence>
<gene>
    <name evidence="2" type="ORF">J0695_23870</name>
</gene>
<sequence length="272" mass="30616">MYTVNEIASMDYNQLIGVVRETNRPPGGLRSLAAIAQHAFLNKDSHVLEIGTSTGVSAVALAQLVGCKVTAIDINEESLVEARRRAEEAGVSHLITFERKDATATGYDDDAFDMVFCGNVTSLIPDRDRALSEYTRVLKTGGFIGAVPMYYVDEPSDQLIADVREAIQVDITPLYKEFWVDFFVGGERHDYWSQDLRFDAIPVDVVDRFVDDILRRSHLDALADDAREMLEKRYREQMQLFRVNLSHMGFTCLLLRKEPVAVEPELFTSTAV</sequence>
<dbReference type="PANTHER" id="PTHR44068:SF6">
    <property type="entry name" value="SAM-DEPENDENT METHYLTRANSFERASE ERG6_SMT-TYPE DOMAIN-CONTAINING PROTEIN"/>
    <property type="match status" value="1"/>
</dbReference>
<dbReference type="Pfam" id="PF13649">
    <property type="entry name" value="Methyltransf_25"/>
    <property type="match status" value="1"/>
</dbReference>